<dbReference type="AlphaFoldDB" id="A0AAV8VCR5"/>
<reference evidence="7 8" key="1">
    <citation type="journal article" date="2023" name="Insect Mol. Biol.">
        <title>Genome sequencing provides insights into the evolution of gene families encoding plant cell wall-degrading enzymes in longhorned beetles.</title>
        <authorList>
            <person name="Shin N.R."/>
            <person name="Okamura Y."/>
            <person name="Kirsch R."/>
            <person name="Pauchet Y."/>
        </authorList>
    </citation>
    <scope>NUCLEOTIDE SEQUENCE [LARGE SCALE GENOMIC DNA]</scope>
    <source>
        <strain evidence="7">EAD_L_NR</strain>
    </source>
</reference>
<evidence type="ECO:0000313" key="7">
    <source>
        <dbReference type="EMBL" id="KAJ8911817.1"/>
    </source>
</evidence>
<dbReference type="InterPro" id="IPR006612">
    <property type="entry name" value="THAP_Znf"/>
</dbReference>
<evidence type="ECO:0000256" key="1">
    <source>
        <dbReference type="ARBA" id="ARBA00022723"/>
    </source>
</evidence>
<keyword evidence="4 5" id="KW-0238">DNA-binding</keyword>
<organism evidence="7 8">
    <name type="scientific">Exocentrus adspersus</name>
    <dbReference type="NCBI Taxonomy" id="1586481"/>
    <lineage>
        <taxon>Eukaryota</taxon>
        <taxon>Metazoa</taxon>
        <taxon>Ecdysozoa</taxon>
        <taxon>Arthropoda</taxon>
        <taxon>Hexapoda</taxon>
        <taxon>Insecta</taxon>
        <taxon>Pterygota</taxon>
        <taxon>Neoptera</taxon>
        <taxon>Endopterygota</taxon>
        <taxon>Coleoptera</taxon>
        <taxon>Polyphaga</taxon>
        <taxon>Cucujiformia</taxon>
        <taxon>Chrysomeloidea</taxon>
        <taxon>Cerambycidae</taxon>
        <taxon>Lamiinae</taxon>
        <taxon>Acanthocinini</taxon>
        <taxon>Exocentrus</taxon>
    </lineage>
</organism>
<dbReference type="PROSITE" id="PS50950">
    <property type="entry name" value="ZF_THAP"/>
    <property type="match status" value="1"/>
</dbReference>
<sequence>MVFKFCVVPSCNTTNENHPEKLFLTVPKNPVRRESWARAIKVSHIPFNGKYCVCEDHFNVSFCNIEIIKLSEDSINWLYYCTMGTANLLLKPNVVPHKFINNPSNSTLESQVHEARKRSLGAVYDEAASISKKIKNWRGK</sequence>
<keyword evidence="8" id="KW-1185">Reference proteome</keyword>
<evidence type="ECO:0000256" key="4">
    <source>
        <dbReference type="ARBA" id="ARBA00023125"/>
    </source>
</evidence>
<comment type="caution">
    <text evidence="7">The sequence shown here is derived from an EMBL/GenBank/DDBJ whole genome shotgun (WGS) entry which is preliminary data.</text>
</comment>
<keyword evidence="2 5" id="KW-0863">Zinc-finger</keyword>
<evidence type="ECO:0000256" key="2">
    <source>
        <dbReference type="ARBA" id="ARBA00022771"/>
    </source>
</evidence>
<proteinExistence type="predicted"/>
<dbReference type="Proteomes" id="UP001159042">
    <property type="component" value="Unassembled WGS sequence"/>
</dbReference>
<gene>
    <name evidence="7" type="ORF">NQ315_014242</name>
</gene>
<dbReference type="EMBL" id="JANEYG010000161">
    <property type="protein sequence ID" value="KAJ8911817.1"/>
    <property type="molecule type" value="Genomic_DNA"/>
</dbReference>
<dbReference type="GO" id="GO:0008270">
    <property type="term" value="F:zinc ion binding"/>
    <property type="evidence" value="ECO:0007669"/>
    <property type="project" value="UniProtKB-KW"/>
</dbReference>
<name>A0AAV8VCR5_9CUCU</name>
<dbReference type="Pfam" id="PF05485">
    <property type="entry name" value="THAP"/>
    <property type="match status" value="1"/>
</dbReference>
<protein>
    <recommendedName>
        <fullName evidence="6">THAP-type domain-containing protein</fullName>
    </recommendedName>
</protein>
<feature type="domain" description="THAP-type" evidence="6">
    <location>
        <begin position="1"/>
        <end position="99"/>
    </location>
</feature>
<accession>A0AAV8VCR5</accession>
<keyword evidence="3" id="KW-0862">Zinc</keyword>
<dbReference type="GO" id="GO:0003677">
    <property type="term" value="F:DNA binding"/>
    <property type="evidence" value="ECO:0007669"/>
    <property type="project" value="UniProtKB-UniRule"/>
</dbReference>
<evidence type="ECO:0000313" key="8">
    <source>
        <dbReference type="Proteomes" id="UP001159042"/>
    </source>
</evidence>
<evidence type="ECO:0000256" key="5">
    <source>
        <dbReference type="PROSITE-ProRule" id="PRU00309"/>
    </source>
</evidence>
<dbReference type="SMART" id="SM00692">
    <property type="entry name" value="DM3"/>
    <property type="match status" value="1"/>
</dbReference>
<evidence type="ECO:0000256" key="3">
    <source>
        <dbReference type="ARBA" id="ARBA00022833"/>
    </source>
</evidence>
<evidence type="ECO:0000259" key="6">
    <source>
        <dbReference type="PROSITE" id="PS50950"/>
    </source>
</evidence>
<dbReference type="SUPFAM" id="SSF57716">
    <property type="entry name" value="Glucocorticoid receptor-like (DNA-binding domain)"/>
    <property type="match status" value="1"/>
</dbReference>
<keyword evidence="1" id="KW-0479">Metal-binding</keyword>